<dbReference type="EMBL" id="JASJQH010010687">
    <property type="protein sequence ID" value="KAK9670791.1"/>
    <property type="molecule type" value="Genomic_DNA"/>
</dbReference>
<keyword evidence="2" id="KW-1185">Reference proteome</keyword>
<reference evidence="1 2" key="1">
    <citation type="submission" date="2023-04" db="EMBL/GenBank/DDBJ databases">
        <title>Genome of Basidiobolus ranarum AG-B5.</title>
        <authorList>
            <person name="Stajich J.E."/>
            <person name="Carter-House D."/>
            <person name="Gryganskyi A."/>
        </authorList>
    </citation>
    <scope>NUCLEOTIDE SEQUENCE [LARGE SCALE GENOMIC DNA]</scope>
    <source>
        <strain evidence="1 2">AG-B5</strain>
    </source>
</reference>
<organism evidence="1 2">
    <name type="scientific">Basidiobolus ranarum</name>
    <dbReference type="NCBI Taxonomy" id="34480"/>
    <lineage>
        <taxon>Eukaryota</taxon>
        <taxon>Fungi</taxon>
        <taxon>Fungi incertae sedis</taxon>
        <taxon>Zoopagomycota</taxon>
        <taxon>Entomophthoromycotina</taxon>
        <taxon>Basidiobolomycetes</taxon>
        <taxon>Basidiobolales</taxon>
        <taxon>Basidiobolaceae</taxon>
        <taxon>Basidiobolus</taxon>
    </lineage>
</organism>
<evidence type="ECO:0000313" key="2">
    <source>
        <dbReference type="Proteomes" id="UP001479436"/>
    </source>
</evidence>
<gene>
    <name evidence="1" type="ORF">K7432_017466</name>
</gene>
<sequence length="95" mass="11172">MVQAFIRRWELFYQAYNVPQDRMAEELTHYCEDNIVLALEDNLAILQDWSHMKGQLQENYGEPCHTYSIYDLGCFAKTSFSKMPSKQFIQQGIIA</sequence>
<protein>
    <submittedName>
        <fullName evidence="1">Uncharacterized protein</fullName>
    </submittedName>
</protein>
<comment type="caution">
    <text evidence="1">The sequence shown here is derived from an EMBL/GenBank/DDBJ whole genome shotgun (WGS) entry which is preliminary data.</text>
</comment>
<proteinExistence type="predicted"/>
<dbReference type="Proteomes" id="UP001479436">
    <property type="component" value="Unassembled WGS sequence"/>
</dbReference>
<evidence type="ECO:0000313" key="1">
    <source>
        <dbReference type="EMBL" id="KAK9670791.1"/>
    </source>
</evidence>
<name>A0ABR2VL46_9FUNG</name>
<accession>A0ABR2VL46</accession>